<protein>
    <submittedName>
        <fullName evidence="1">Uncharacterized protein</fullName>
    </submittedName>
</protein>
<gene>
    <name evidence="1" type="ORF">Cenrod_2009</name>
</gene>
<dbReference type="Proteomes" id="UP000017184">
    <property type="component" value="Chromosome"/>
</dbReference>
<dbReference type="KEGG" id="cbx:Cenrod_2009"/>
<reference evidence="1 2" key="1">
    <citation type="journal article" date="2013" name="Genome Biol.">
        <title>Genomic analysis reveals key aspects of prokaryotic symbiosis in the phototrophic consortium "Chlorochromatium aggregatum".</title>
        <authorList>
            <person name="Liu Z."/>
            <person name="Muller J."/>
            <person name="Li T."/>
            <person name="Alvey R.M."/>
            <person name="Vogl K."/>
            <person name="Frigaard N.U."/>
            <person name="Rockwell N.C."/>
            <person name="Boyd E.S."/>
            <person name="Tomsho L.P."/>
            <person name="Schuster S.C."/>
            <person name="Henke P."/>
            <person name="Rohde M."/>
            <person name="Overmann J."/>
            <person name="Bryant D.A."/>
        </authorList>
    </citation>
    <scope>NUCLEOTIDE SEQUENCE [LARGE SCALE GENOMIC DNA]</scope>
    <source>
        <strain evidence="1">CR</strain>
    </source>
</reference>
<accession>U5N946</accession>
<evidence type="ECO:0000313" key="2">
    <source>
        <dbReference type="Proteomes" id="UP000017184"/>
    </source>
</evidence>
<sequence>MFSYKSAPGYRCTEPRSFIRRTFGAVCVHAAHWRPFLPFFVVHSASYVRLSQAKTASPLHPPALQTLMDYLG</sequence>
<keyword evidence="2" id="KW-1185">Reference proteome</keyword>
<dbReference type="HOGENOM" id="CLU_201662_0_0_4"/>
<name>U5N946_9BURK</name>
<organism evidence="1 2">
    <name type="scientific">Candidatus Symbiobacter mobilis CR</name>
    <dbReference type="NCBI Taxonomy" id="946483"/>
    <lineage>
        <taxon>Bacteria</taxon>
        <taxon>Pseudomonadati</taxon>
        <taxon>Pseudomonadota</taxon>
        <taxon>Betaproteobacteria</taxon>
        <taxon>Burkholderiales</taxon>
        <taxon>Comamonadaceae</taxon>
    </lineage>
</organism>
<proteinExistence type="predicted"/>
<dbReference type="EMBL" id="CP004885">
    <property type="protein sequence ID" value="AGX88081.1"/>
    <property type="molecule type" value="Genomic_DNA"/>
</dbReference>
<dbReference type="AlphaFoldDB" id="U5N946"/>
<evidence type="ECO:0000313" key="1">
    <source>
        <dbReference type="EMBL" id="AGX88081.1"/>
    </source>
</evidence>